<protein>
    <submittedName>
        <fullName evidence="3">SAM-dependent methyltransferase</fullName>
    </submittedName>
</protein>
<dbReference type="GO" id="GO:0008168">
    <property type="term" value="F:methyltransferase activity"/>
    <property type="evidence" value="ECO:0007669"/>
    <property type="project" value="UniProtKB-KW"/>
</dbReference>
<evidence type="ECO:0000313" key="4">
    <source>
        <dbReference type="Proteomes" id="UP000220394"/>
    </source>
</evidence>
<gene>
    <name evidence="3" type="ORF">CIW82_00890</name>
</gene>
<accession>A0A291PDP5</accession>
<organism evidence="3 4">
    <name type="scientific">Acetobacter tropicalis</name>
    <dbReference type="NCBI Taxonomy" id="104102"/>
    <lineage>
        <taxon>Bacteria</taxon>
        <taxon>Pseudomonadati</taxon>
        <taxon>Pseudomonadota</taxon>
        <taxon>Alphaproteobacteria</taxon>
        <taxon>Acetobacterales</taxon>
        <taxon>Acetobacteraceae</taxon>
        <taxon>Acetobacter</taxon>
    </lineage>
</organism>
<dbReference type="InterPro" id="IPR013691">
    <property type="entry name" value="MeTrfase_14"/>
</dbReference>
<sequence>MLSQSIVDLAPSKTNLQEERGITNHGDCRLCGKILTKTVVDLGMSPLANAYVSYDERNKMEPFFPLHALICDKCHLVQLEKFEEPRKIFSDYLYFSSYSTSWLAHAKKYITEQAQRFSLTSSSLIVEIASNDGYLLQYAMEMGIRVLGIEPALNVAQEAQKKGVPTECVFFGQETAAYLNSKGYSADLMTANNVVAHVPDLHDFLEGFRILLSETGVVTFEFPHLMRMIEQTQFDTIYHEHFSYFSLKTIQHALLEHGLRVFDVEELATHGGSLRVYATHQDNERQPTLSSVASLLIRERNAGLEQISTYQAFAQRALKIKEDLLEFLINASRNDLKISGYGAPAKGNTLLNYCGIKTDFVSFTADANPHKQNMLLPGTHIPILSPDAIKEKQPDFIIIFPWNLEEEIIEQLSFVREWGGKFVIPIPELKII</sequence>
<dbReference type="PANTHER" id="PTHR43861">
    <property type="entry name" value="TRANS-ACONITATE 2-METHYLTRANSFERASE-RELATED"/>
    <property type="match status" value="1"/>
</dbReference>
<dbReference type="RefSeq" id="WP_086896564.1">
    <property type="nucleotide sequence ID" value="NZ_CP022699.1"/>
</dbReference>
<evidence type="ECO:0000259" key="2">
    <source>
        <dbReference type="Pfam" id="PF08484"/>
    </source>
</evidence>
<keyword evidence="3" id="KW-0489">Methyltransferase</keyword>
<reference evidence="3 4" key="1">
    <citation type="submission" date="2017-08" db="EMBL/GenBank/DDBJ databases">
        <title>Complete Genome Sequence of Acetobacter tropicalis Oregon-R-modENCODE STRAIN BDGP1, an acetic acid bacterium isolated from Drosophila melanogaster gut.</title>
        <authorList>
            <person name="Wan K.H."/>
            <person name="Yu C."/>
            <person name="Park S."/>
            <person name="Hammonds A.S."/>
            <person name="Booth B.W."/>
            <person name="Celniker S.E."/>
        </authorList>
    </citation>
    <scope>NUCLEOTIDE SEQUENCE [LARGE SCALE GENOMIC DNA]</scope>
    <source>
        <strain evidence="3 4">BDGP1</strain>
    </source>
</reference>
<dbReference type="InterPro" id="IPR029063">
    <property type="entry name" value="SAM-dependent_MTases_sf"/>
</dbReference>
<dbReference type="KEGG" id="ato:CIW82_00890"/>
<dbReference type="Pfam" id="PF08421">
    <property type="entry name" value="Methyltransf_13"/>
    <property type="match status" value="1"/>
</dbReference>
<dbReference type="EMBL" id="CP022699">
    <property type="protein sequence ID" value="ATJ89491.1"/>
    <property type="molecule type" value="Genomic_DNA"/>
</dbReference>
<feature type="domain" description="C-methyltransferase" evidence="2">
    <location>
        <begin position="269"/>
        <end position="427"/>
    </location>
</feature>
<dbReference type="Gene3D" id="3.40.50.150">
    <property type="entry name" value="Vaccinia Virus protein VP39"/>
    <property type="match status" value="1"/>
</dbReference>
<dbReference type="Gene3D" id="6.10.250.3100">
    <property type="match status" value="1"/>
</dbReference>
<dbReference type="GO" id="GO:0032259">
    <property type="term" value="P:methylation"/>
    <property type="evidence" value="ECO:0007669"/>
    <property type="project" value="UniProtKB-KW"/>
</dbReference>
<proteinExistence type="predicted"/>
<dbReference type="InterPro" id="IPR013630">
    <property type="entry name" value="Methyltransf_Zn-bd_dom_put"/>
</dbReference>
<name>A0A291PDP5_9PROT</name>
<dbReference type="Gene3D" id="6.20.50.110">
    <property type="entry name" value="Methyltransferase, zinc-binding domain"/>
    <property type="match status" value="1"/>
</dbReference>
<dbReference type="Pfam" id="PF08484">
    <property type="entry name" value="Methyltransf_14"/>
    <property type="match status" value="1"/>
</dbReference>
<dbReference type="Proteomes" id="UP000220394">
    <property type="component" value="Chromosome"/>
</dbReference>
<dbReference type="Pfam" id="PF13489">
    <property type="entry name" value="Methyltransf_23"/>
    <property type="match status" value="1"/>
</dbReference>
<keyword evidence="3" id="KW-0808">Transferase</keyword>
<dbReference type="CDD" id="cd02440">
    <property type="entry name" value="AdoMet_MTases"/>
    <property type="match status" value="1"/>
</dbReference>
<dbReference type="AlphaFoldDB" id="A0A291PDP5"/>
<dbReference type="SUPFAM" id="SSF53335">
    <property type="entry name" value="S-adenosyl-L-methionine-dependent methyltransferases"/>
    <property type="match status" value="1"/>
</dbReference>
<evidence type="ECO:0000259" key="1">
    <source>
        <dbReference type="Pfam" id="PF08421"/>
    </source>
</evidence>
<dbReference type="InterPro" id="IPR038576">
    <property type="entry name" value="Methyltransf_Zn-bd_dom_put_sf"/>
</dbReference>
<feature type="domain" description="Methyltransferase putative zinc binding" evidence="1">
    <location>
        <begin position="28"/>
        <end position="89"/>
    </location>
</feature>
<dbReference type="PANTHER" id="PTHR43861:SF5">
    <property type="entry name" value="BLL5978 PROTEIN"/>
    <property type="match status" value="1"/>
</dbReference>
<dbReference type="Gene3D" id="3.40.50.720">
    <property type="entry name" value="NAD(P)-binding Rossmann-like Domain"/>
    <property type="match status" value="1"/>
</dbReference>
<evidence type="ECO:0000313" key="3">
    <source>
        <dbReference type="EMBL" id="ATJ89491.1"/>
    </source>
</evidence>